<evidence type="ECO:0000256" key="2">
    <source>
        <dbReference type="ARBA" id="ARBA00022491"/>
    </source>
</evidence>
<dbReference type="Pfam" id="PF01475">
    <property type="entry name" value="FUR"/>
    <property type="match status" value="1"/>
</dbReference>
<evidence type="ECO:0000256" key="7">
    <source>
        <dbReference type="PIRSR" id="PIRSR602481-1"/>
    </source>
</evidence>
<proteinExistence type="inferred from homology"/>
<evidence type="ECO:0000256" key="1">
    <source>
        <dbReference type="ARBA" id="ARBA00007957"/>
    </source>
</evidence>
<keyword evidence="5" id="KW-0238">DNA-binding</keyword>
<dbReference type="CDD" id="cd07153">
    <property type="entry name" value="Fur_like"/>
    <property type="match status" value="1"/>
</dbReference>
<evidence type="ECO:0000313" key="8">
    <source>
        <dbReference type="EMBL" id="HIU99258.1"/>
    </source>
</evidence>
<feature type="binding site" evidence="7">
    <location>
        <position position="124"/>
    </location>
    <ligand>
        <name>Zn(2+)</name>
        <dbReference type="ChEBI" id="CHEBI:29105"/>
    </ligand>
</feature>
<feature type="binding site" evidence="7">
    <location>
        <position position="87"/>
    </location>
    <ligand>
        <name>Zn(2+)</name>
        <dbReference type="ChEBI" id="CHEBI:29105"/>
    </ligand>
</feature>
<evidence type="ECO:0000256" key="5">
    <source>
        <dbReference type="ARBA" id="ARBA00023125"/>
    </source>
</evidence>
<protein>
    <submittedName>
        <fullName evidence="8">Transcriptional repressor</fullName>
    </submittedName>
</protein>
<dbReference type="InterPro" id="IPR036388">
    <property type="entry name" value="WH-like_DNA-bd_sf"/>
</dbReference>
<dbReference type="SUPFAM" id="SSF46785">
    <property type="entry name" value="Winged helix' DNA-binding domain"/>
    <property type="match status" value="1"/>
</dbReference>
<dbReference type="InterPro" id="IPR036390">
    <property type="entry name" value="WH_DNA-bd_sf"/>
</dbReference>
<gene>
    <name evidence="8" type="ORF">IAC73_05405</name>
</gene>
<dbReference type="GO" id="GO:0045892">
    <property type="term" value="P:negative regulation of DNA-templated transcription"/>
    <property type="evidence" value="ECO:0007669"/>
    <property type="project" value="TreeGrafter"/>
</dbReference>
<dbReference type="EMBL" id="DVOE01000083">
    <property type="protein sequence ID" value="HIU99258.1"/>
    <property type="molecule type" value="Genomic_DNA"/>
</dbReference>
<dbReference type="GO" id="GO:1900376">
    <property type="term" value="P:regulation of secondary metabolite biosynthetic process"/>
    <property type="evidence" value="ECO:0007669"/>
    <property type="project" value="TreeGrafter"/>
</dbReference>
<dbReference type="Gene3D" id="3.30.1490.190">
    <property type="match status" value="1"/>
</dbReference>
<feature type="binding site" evidence="7">
    <location>
        <position position="127"/>
    </location>
    <ligand>
        <name>Zn(2+)</name>
        <dbReference type="ChEBI" id="CHEBI:29105"/>
    </ligand>
</feature>
<name>A0A9D1SWL0_9FIRM</name>
<keyword evidence="4" id="KW-0805">Transcription regulation</keyword>
<reference evidence="8" key="1">
    <citation type="submission" date="2020-10" db="EMBL/GenBank/DDBJ databases">
        <authorList>
            <person name="Gilroy R."/>
        </authorList>
    </citation>
    <scope>NUCLEOTIDE SEQUENCE</scope>
    <source>
        <strain evidence="8">10406</strain>
    </source>
</reference>
<keyword evidence="2" id="KW-0678">Repressor</keyword>
<dbReference type="AlphaFoldDB" id="A0A9D1SWL0"/>
<organism evidence="8 9">
    <name type="scientific">Candidatus Limadaptatus stercoripullorum</name>
    <dbReference type="NCBI Taxonomy" id="2840846"/>
    <lineage>
        <taxon>Bacteria</taxon>
        <taxon>Bacillati</taxon>
        <taxon>Bacillota</taxon>
        <taxon>Clostridia</taxon>
        <taxon>Eubacteriales</taxon>
        <taxon>Candidatus Limadaptatus</taxon>
    </lineage>
</organism>
<sequence length="132" mass="14734">MQETARRNTRQKAAIERAVLSSCDHPSAETVYERVREELPAVSLGTVYRVLRALVEQGSVREIYVPGAPARFDKTTRGHAHFVCSGCGRVEDVFADEDAFEQLVKEQCDGCRVDETDIIFRGLCADCRGINL</sequence>
<evidence type="ECO:0000256" key="3">
    <source>
        <dbReference type="ARBA" id="ARBA00022833"/>
    </source>
</evidence>
<dbReference type="InterPro" id="IPR043135">
    <property type="entry name" value="Fur_C"/>
</dbReference>
<comment type="caution">
    <text evidence="8">The sequence shown here is derived from an EMBL/GenBank/DDBJ whole genome shotgun (WGS) entry which is preliminary data.</text>
</comment>
<dbReference type="GO" id="GO:0000976">
    <property type="term" value="F:transcription cis-regulatory region binding"/>
    <property type="evidence" value="ECO:0007669"/>
    <property type="project" value="TreeGrafter"/>
</dbReference>
<dbReference type="GO" id="GO:0008270">
    <property type="term" value="F:zinc ion binding"/>
    <property type="evidence" value="ECO:0007669"/>
    <property type="project" value="TreeGrafter"/>
</dbReference>
<dbReference type="PANTHER" id="PTHR33202">
    <property type="entry name" value="ZINC UPTAKE REGULATION PROTEIN"/>
    <property type="match status" value="1"/>
</dbReference>
<comment type="cofactor">
    <cofactor evidence="7">
        <name>Zn(2+)</name>
        <dbReference type="ChEBI" id="CHEBI:29105"/>
    </cofactor>
    <text evidence="7">Binds 1 zinc ion per subunit.</text>
</comment>
<evidence type="ECO:0000256" key="6">
    <source>
        <dbReference type="ARBA" id="ARBA00023163"/>
    </source>
</evidence>
<evidence type="ECO:0000256" key="4">
    <source>
        <dbReference type="ARBA" id="ARBA00023015"/>
    </source>
</evidence>
<accession>A0A9D1SWL0</accession>
<keyword evidence="6" id="KW-0804">Transcription</keyword>
<dbReference type="GO" id="GO:0003700">
    <property type="term" value="F:DNA-binding transcription factor activity"/>
    <property type="evidence" value="ECO:0007669"/>
    <property type="project" value="InterPro"/>
</dbReference>
<evidence type="ECO:0000313" key="9">
    <source>
        <dbReference type="Proteomes" id="UP000886857"/>
    </source>
</evidence>
<keyword evidence="3 7" id="KW-0862">Zinc</keyword>
<dbReference type="Gene3D" id="1.10.10.10">
    <property type="entry name" value="Winged helix-like DNA-binding domain superfamily/Winged helix DNA-binding domain"/>
    <property type="match status" value="1"/>
</dbReference>
<dbReference type="InterPro" id="IPR002481">
    <property type="entry name" value="FUR"/>
</dbReference>
<comment type="similarity">
    <text evidence="1">Belongs to the Fur family.</text>
</comment>
<keyword evidence="7" id="KW-0479">Metal-binding</keyword>
<dbReference type="PANTHER" id="PTHR33202:SF7">
    <property type="entry name" value="FERRIC UPTAKE REGULATION PROTEIN"/>
    <property type="match status" value="1"/>
</dbReference>
<dbReference type="Proteomes" id="UP000886857">
    <property type="component" value="Unassembled WGS sequence"/>
</dbReference>
<reference evidence="8" key="2">
    <citation type="journal article" date="2021" name="PeerJ">
        <title>Extensive microbial diversity within the chicken gut microbiome revealed by metagenomics and culture.</title>
        <authorList>
            <person name="Gilroy R."/>
            <person name="Ravi A."/>
            <person name="Getino M."/>
            <person name="Pursley I."/>
            <person name="Horton D.L."/>
            <person name="Alikhan N.F."/>
            <person name="Baker D."/>
            <person name="Gharbi K."/>
            <person name="Hall N."/>
            <person name="Watson M."/>
            <person name="Adriaenssens E.M."/>
            <person name="Foster-Nyarko E."/>
            <person name="Jarju S."/>
            <person name="Secka A."/>
            <person name="Antonio M."/>
            <person name="Oren A."/>
            <person name="Chaudhuri R.R."/>
            <person name="La Ragione R."/>
            <person name="Hildebrand F."/>
            <person name="Pallen M.J."/>
        </authorList>
    </citation>
    <scope>NUCLEOTIDE SEQUENCE</scope>
    <source>
        <strain evidence="8">10406</strain>
    </source>
</reference>
<feature type="binding site" evidence="7">
    <location>
        <position position="84"/>
    </location>
    <ligand>
        <name>Zn(2+)</name>
        <dbReference type="ChEBI" id="CHEBI:29105"/>
    </ligand>
</feature>